<keyword evidence="4 9" id="KW-0812">Transmembrane</keyword>
<comment type="similarity">
    <text evidence="2">Belongs to the GLUTAMINE DUMPER 1 (TC 9.B.60) family.</text>
</comment>
<reference evidence="10 11" key="1">
    <citation type="submission" date="2017-07" db="EMBL/GenBank/DDBJ databases">
        <title>An improved, manually edited Actinidia chinensis var. chinensis (kiwifruit) genome highlights the challenges associated with draft genomes and gene prediction in plants.</title>
        <authorList>
            <person name="Pilkington S."/>
            <person name="Crowhurst R."/>
            <person name="Hilario E."/>
            <person name="Nardozza S."/>
            <person name="Fraser L."/>
            <person name="Peng Y."/>
            <person name="Gunaseelan K."/>
            <person name="Simpson R."/>
            <person name="Tahir J."/>
            <person name="Deroles S."/>
            <person name="Templeton K."/>
            <person name="Luo Z."/>
            <person name="Davy M."/>
            <person name="Cheng C."/>
            <person name="Mcneilage M."/>
            <person name="Scaglione D."/>
            <person name="Liu Y."/>
            <person name="Zhang Q."/>
            <person name="Datson P."/>
            <person name="De Silva N."/>
            <person name="Gardiner S."/>
            <person name="Bassett H."/>
            <person name="Chagne D."/>
            <person name="Mccallum J."/>
            <person name="Dzierzon H."/>
            <person name="Deng C."/>
            <person name="Wang Y.-Y."/>
            <person name="Barron N."/>
            <person name="Manako K."/>
            <person name="Bowen J."/>
            <person name="Foster T."/>
            <person name="Erridge Z."/>
            <person name="Tiffin H."/>
            <person name="Waite C."/>
            <person name="Davies K."/>
            <person name="Grierson E."/>
            <person name="Laing W."/>
            <person name="Kirk R."/>
            <person name="Chen X."/>
            <person name="Wood M."/>
            <person name="Montefiori M."/>
            <person name="Brummell D."/>
            <person name="Schwinn K."/>
            <person name="Catanach A."/>
            <person name="Fullerton C."/>
            <person name="Li D."/>
            <person name="Meiyalaghan S."/>
            <person name="Nieuwenhuizen N."/>
            <person name="Read N."/>
            <person name="Prakash R."/>
            <person name="Hunter D."/>
            <person name="Zhang H."/>
            <person name="Mckenzie M."/>
            <person name="Knabel M."/>
            <person name="Harris A."/>
            <person name="Allan A."/>
            <person name="Chen A."/>
            <person name="Janssen B."/>
            <person name="Plunkett B."/>
            <person name="Dwamena C."/>
            <person name="Voogd C."/>
            <person name="Leif D."/>
            <person name="Lafferty D."/>
            <person name="Souleyre E."/>
            <person name="Varkonyi-Gasic E."/>
            <person name="Gambi F."/>
            <person name="Hanley J."/>
            <person name="Yao J.-L."/>
            <person name="Cheung J."/>
            <person name="David K."/>
            <person name="Warren B."/>
            <person name="Marsh K."/>
            <person name="Snowden K."/>
            <person name="Lin-Wang K."/>
            <person name="Brian L."/>
            <person name="Martinez-Sanchez M."/>
            <person name="Wang M."/>
            <person name="Ileperuma N."/>
            <person name="Macnee N."/>
            <person name="Campin R."/>
            <person name="Mcatee P."/>
            <person name="Drummond R."/>
            <person name="Espley R."/>
            <person name="Ireland H."/>
            <person name="Wu R."/>
            <person name="Atkinson R."/>
            <person name="Karunairetnam S."/>
            <person name="Bulley S."/>
            <person name="Chunkath S."/>
            <person name="Hanley Z."/>
            <person name="Storey R."/>
            <person name="Thrimawithana A."/>
            <person name="Thomson S."/>
            <person name="David C."/>
            <person name="Testolin R."/>
        </authorList>
    </citation>
    <scope>NUCLEOTIDE SEQUENCE [LARGE SCALE GENOMIC DNA]</scope>
    <source>
        <strain evidence="11">cv. Red5</strain>
        <tissue evidence="10">Young leaf</tissue>
    </source>
</reference>
<keyword evidence="5" id="KW-0029">Amino-acid transport</keyword>
<evidence type="ECO:0000256" key="3">
    <source>
        <dbReference type="ARBA" id="ARBA00022448"/>
    </source>
</evidence>
<keyword evidence="11" id="KW-1185">Reference proteome</keyword>
<dbReference type="AlphaFoldDB" id="A0A2R6P9V1"/>
<name>A0A2R6P9V1_ACTCC</name>
<comment type="subcellular location">
    <subcellularLocation>
        <location evidence="1">Membrane</location>
        <topology evidence="1">Single-pass membrane protein</topology>
    </subcellularLocation>
</comment>
<accession>A0A2R6P9V1</accession>
<organism evidence="10 11">
    <name type="scientific">Actinidia chinensis var. chinensis</name>
    <name type="common">Chinese soft-hair kiwi</name>
    <dbReference type="NCBI Taxonomy" id="1590841"/>
    <lineage>
        <taxon>Eukaryota</taxon>
        <taxon>Viridiplantae</taxon>
        <taxon>Streptophyta</taxon>
        <taxon>Embryophyta</taxon>
        <taxon>Tracheophyta</taxon>
        <taxon>Spermatophyta</taxon>
        <taxon>Magnoliopsida</taxon>
        <taxon>eudicotyledons</taxon>
        <taxon>Gunneridae</taxon>
        <taxon>Pentapetalae</taxon>
        <taxon>asterids</taxon>
        <taxon>Ericales</taxon>
        <taxon>Actinidiaceae</taxon>
        <taxon>Actinidia</taxon>
    </lineage>
</organism>
<evidence type="ECO:0000256" key="1">
    <source>
        <dbReference type="ARBA" id="ARBA00004167"/>
    </source>
</evidence>
<dbReference type="GO" id="GO:0006865">
    <property type="term" value="P:amino acid transport"/>
    <property type="evidence" value="ECO:0007669"/>
    <property type="project" value="UniProtKB-KW"/>
</dbReference>
<dbReference type="OMA" id="YCSCSSE"/>
<feature type="region of interest" description="Disordered" evidence="8">
    <location>
        <begin position="43"/>
        <end position="65"/>
    </location>
</feature>
<dbReference type="Gramene" id="PSR87782">
    <property type="protein sequence ID" value="PSR87782"/>
    <property type="gene ID" value="CEY00_Acc30812"/>
</dbReference>
<feature type="transmembrane region" description="Helical" evidence="9">
    <location>
        <begin position="15"/>
        <end position="36"/>
    </location>
</feature>
<dbReference type="GO" id="GO:0016020">
    <property type="term" value="C:membrane"/>
    <property type="evidence" value="ECO:0007669"/>
    <property type="project" value="UniProtKB-SubCell"/>
</dbReference>
<dbReference type="STRING" id="1590841.A0A2R6P9V1"/>
<evidence type="ECO:0000313" key="11">
    <source>
        <dbReference type="Proteomes" id="UP000241394"/>
    </source>
</evidence>
<dbReference type="OrthoDB" id="770444at2759"/>
<evidence type="ECO:0000256" key="2">
    <source>
        <dbReference type="ARBA" id="ARBA00009977"/>
    </source>
</evidence>
<protein>
    <submittedName>
        <fullName evidence="10">Protein GLUTAMINE DUMPER like</fullName>
    </submittedName>
</protein>
<evidence type="ECO:0000256" key="6">
    <source>
        <dbReference type="ARBA" id="ARBA00022989"/>
    </source>
</evidence>
<evidence type="ECO:0000313" key="10">
    <source>
        <dbReference type="EMBL" id="PSR87782.1"/>
    </source>
</evidence>
<dbReference type="PANTHER" id="PTHR33228">
    <property type="entry name" value="PROTEIN GLUTAMINE DUMPER 4-RELATED"/>
    <property type="match status" value="1"/>
</dbReference>
<sequence>MRPSNSRVWNSPTPYLFGGLALTLGLITLALIILACSYRKKSTNSSADEENQKPEKPEVSGGHLEPKILVVMAGDRNPTYLATPVDSSTTCSIKDDH</sequence>
<comment type="caution">
    <text evidence="10">The sequence shown here is derived from an EMBL/GenBank/DDBJ whole genome shotgun (WGS) entry which is preliminary data.</text>
</comment>
<evidence type="ECO:0000256" key="9">
    <source>
        <dbReference type="SAM" id="Phobius"/>
    </source>
</evidence>
<evidence type="ECO:0000256" key="5">
    <source>
        <dbReference type="ARBA" id="ARBA00022970"/>
    </source>
</evidence>
<keyword evidence="3" id="KW-0813">Transport</keyword>
<dbReference type="InParanoid" id="A0A2R6P9V1"/>
<evidence type="ECO:0000256" key="7">
    <source>
        <dbReference type="ARBA" id="ARBA00023136"/>
    </source>
</evidence>
<keyword evidence="7 9" id="KW-0472">Membrane</keyword>
<evidence type="ECO:0000256" key="8">
    <source>
        <dbReference type="SAM" id="MobiDB-lite"/>
    </source>
</evidence>
<dbReference type="PANTHER" id="PTHR33228:SF76">
    <property type="entry name" value="PROTEIN GLUTAMINE DUMPER 7"/>
    <property type="match status" value="1"/>
</dbReference>
<dbReference type="InterPro" id="IPR040359">
    <property type="entry name" value="GDU"/>
</dbReference>
<evidence type="ECO:0000256" key="4">
    <source>
        <dbReference type="ARBA" id="ARBA00022692"/>
    </source>
</evidence>
<proteinExistence type="inferred from homology"/>
<keyword evidence="6 9" id="KW-1133">Transmembrane helix</keyword>
<dbReference type="Proteomes" id="UP000241394">
    <property type="component" value="Chromosome LG27"/>
</dbReference>
<dbReference type="EMBL" id="NKQK01000027">
    <property type="protein sequence ID" value="PSR87782.1"/>
    <property type="molecule type" value="Genomic_DNA"/>
</dbReference>
<gene>
    <name evidence="10" type="ORF">CEY00_Acc30812</name>
</gene>
<dbReference type="GO" id="GO:0080143">
    <property type="term" value="P:regulation of amino acid export"/>
    <property type="evidence" value="ECO:0007669"/>
    <property type="project" value="InterPro"/>
</dbReference>
<reference evidence="11" key="2">
    <citation type="journal article" date="2018" name="BMC Genomics">
        <title>A manually annotated Actinidia chinensis var. chinensis (kiwifruit) genome highlights the challenges associated with draft genomes and gene prediction in plants.</title>
        <authorList>
            <person name="Pilkington S.M."/>
            <person name="Crowhurst R."/>
            <person name="Hilario E."/>
            <person name="Nardozza S."/>
            <person name="Fraser L."/>
            <person name="Peng Y."/>
            <person name="Gunaseelan K."/>
            <person name="Simpson R."/>
            <person name="Tahir J."/>
            <person name="Deroles S.C."/>
            <person name="Templeton K."/>
            <person name="Luo Z."/>
            <person name="Davy M."/>
            <person name="Cheng C."/>
            <person name="McNeilage M."/>
            <person name="Scaglione D."/>
            <person name="Liu Y."/>
            <person name="Zhang Q."/>
            <person name="Datson P."/>
            <person name="De Silva N."/>
            <person name="Gardiner S.E."/>
            <person name="Bassett H."/>
            <person name="Chagne D."/>
            <person name="McCallum J."/>
            <person name="Dzierzon H."/>
            <person name="Deng C."/>
            <person name="Wang Y.Y."/>
            <person name="Barron L."/>
            <person name="Manako K."/>
            <person name="Bowen J."/>
            <person name="Foster T.M."/>
            <person name="Erridge Z.A."/>
            <person name="Tiffin H."/>
            <person name="Waite C.N."/>
            <person name="Davies K.M."/>
            <person name="Grierson E.P."/>
            <person name="Laing W.A."/>
            <person name="Kirk R."/>
            <person name="Chen X."/>
            <person name="Wood M."/>
            <person name="Montefiori M."/>
            <person name="Brummell D.A."/>
            <person name="Schwinn K.E."/>
            <person name="Catanach A."/>
            <person name="Fullerton C."/>
            <person name="Li D."/>
            <person name="Meiyalaghan S."/>
            <person name="Nieuwenhuizen N."/>
            <person name="Read N."/>
            <person name="Prakash R."/>
            <person name="Hunter D."/>
            <person name="Zhang H."/>
            <person name="McKenzie M."/>
            <person name="Knabel M."/>
            <person name="Harris A."/>
            <person name="Allan A.C."/>
            <person name="Gleave A."/>
            <person name="Chen A."/>
            <person name="Janssen B.J."/>
            <person name="Plunkett B."/>
            <person name="Ampomah-Dwamena C."/>
            <person name="Voogd C."/>
            <person name="Leif D."/>
            <person name="Lafferty D."/>
            <person name="Souleyre E.J.F."/>
            <person name="Varkonyi-Gasic E."/>
            <person name="Gambi F."/>
            <person name="Hanley J."/>
            <person name="Yao J.L."/>
            <person name="Cheung J."/>
            <person name="David K.M."/>
            <person name="Warren B."/>
            <person name="Marsh K."/>
            <person name="Snowden K.C."/>
            <person name="Lin-Wang K."/>
            <person name="Brian L."/>
            <person name="Martinez-Sanchez M."/>
            <person name="Wang M."/>
            <person name="Ileperuma N."/>
            <person name="Macnee N."/>
            <person name="Campin R."/>
            <person name="McAtee P."/>
            <person name="Drummond R.S.M."/>
            <person name="Espley R.V."/>
            <person name="Ireland H.S."/>
            <person name="Wu R."/>
            <person name="Atkinson R.G."/>
            <person name="Karunairetnam S."/>
            <person name="Bulley S."/>
            <person name="Chunkath S."/>
            <person name="Hanley Z."/>
            <person name="Storey R."/>
            <person name="Thrimawithana A.H."/>
            <person name="Thomson S."/>
            <person name="David C."/>
            <person name="Testolin R."/>
            <person name="Huang H."/>
            <person name="Hellens R.P."/>
            <person name="Schaffer R.J."/>
        </authorList>
    </citation>
    <scope>NUCLEOTIDE SEQUENCE [LARGE SCALE GENOMIC DNA]</scope>
    <source>
        <strain evidence="11">cv. Red5</strain>
    </source>
</reference>